<dbReference type="CDD" id="cd14251">
    <property type="entry name" value="PL-6"/>
    <property type="match status" value="1"/>
</dbReference>
<gene>
    <name evidence="1" type="ORF">A8C56_19480</name>
</gene>
<dbReference type="InterPro" id="IPR011050">
    <property type="entry name" value="Pectin_lyase_fold/virulence"/>
</dbReference>
<dbReference type="STRING" id="1176587.A8C56_19480"/>
<sequence length="441" mass="49335">MMHFRIVICLLAFLFTGLYVKAKTYPVNNAAEINRLVLLPGDTVLMLGTSWKDAQINFKGTGTEAKPVVLMAGQPGKLILSGNSNLKIDGHWLVVNGLYFTNGYSLNDDVIIFSKTASHCRLTNTAIVNYNPPDKKTDYKWVSLYGSYNSVDHCELTGKEHQGTTLVVWLSDTPNHHIIQNNYFGPRPPLGANGGESIRIGTSEWSMHDSYTLVQQNIFDRCDGEIEVISVKSCHNRIGENLFYECDGTVTLRHGNDNTVDSNYFIGNDQPNTGGIRIIGERHTVAGNYLYKTTGTDLRAAISIMNTFKDPKLNEYWQVKDAVIENNYIIHCKNAFVIGAGKNDKRTVAPESITIKNNYIVMPQLLLDKKEKPLNSLITGNKVLGTPGMDGFTTVKNKSLQINKYGIWVLPENKRIPFWLRTTVGPQWKKALPVFTIRSGK</sequence>
<dbReference type="AlphaFoldDB" id="A0A1A9I5B4"/>
<dbReference type="GO" id="GO:0016829">
    <property type="term" value="F:lyase activity"/>
    <property type="evidence" value="ECO:0007669"/>
    <property type="project" value="UniProtKB-KW"/>
</dbReference>
<reference evidence="1 2" key="1">
    <citation type="submission" date="2016-05" db="EMBL/GenBank/DDBJ databases">
        <title>Niabella ginsenosidivorans BS26 whole genome sequencing.</title>
        <authorList>
            <person name="Im W.T."/>
            <person name="Siddiqi M.Z."/>
        </authorList>
    </citation>
    <scope>NUCLEOTIDE SEQUENCE [LARGE SCALE GENOMIC DNA]</scope>
    <source>
        <strain evidence="1 2">BS26</strain>
    </source>
</reference>
<dbReference type="EMBL" id="CP015772">
    <property type="protein sequence ID" value="ANH82877.1"/>
    <property type="molecule type" value="Genomic_DNA"/>
</dbReference>
<organism evidence="1 2">
    <name type="scientific">Niabella ginsenosidivorans</name>
    <dbReference type="NCBI Taxonomy" id="1176587"/>
    <lineage>
        <taxon>Bacteria</taxon>
        <taxon>Pseudomonadati</taxon>
        <taxon>Bacteroidota</taxon>
        <taxon>Chitinophagia</taxon>
        <taxon>Chitinophagales</taxon>
        <taxon>Chitinophagaceae</taxon>
        <taxon>Niabella</taxon>
    </lineage>
</organism>
<evidence type="ECO:0000313" key="1">
    <source>
        <dbReference type="EMBL" id="ANH82877.1"/>
    </source>
</evidence>
<accession>A0A1A9I5B4</accession>
<proteinExistence type="predicted"/>
<keyword evidence="1" id="KW-0456">Lyase</keyword>
<evidence type="ECO:0000313" key="2">
    <source>
        <dbReference type="Proteomes" id="UP000077667"/>
    </source>
</evidence>
<dbReference type="InterPro" id="IPR012334">
    <property type="entry name" value="Pectin_lyas_fold"/>
</dbReference>
<dbReference type="InterPro" id="IPR006626">
    <property type="entry name" value="PbH1"/>
</dbReference>
<dbReference type="RefSeq" id="WP_067759790.1">
    <property type="nucleotide sequence ID" value="NZ_CP015772.1"/>
</dbReference>
<dbReference type="Gene3D" id="2.160.20.10">
    <property type="entry name" value="Single-stranded right-handed beta-helix, Pectin lyase-like"/>
    <property type="match status" value="1"/>
</dbReference>
<dbReference type="Pfam" id="PF14592">
    <property type="entry name" value="Chondroitinas_B"/>
    <property type="match status" value="1"/>
</dbReference>
<dbReference type="SMART" id="SM00710">
    <property type="entry name" value="PbH1"/>
    <property type="match status" value="3"/>
</dbReference>
<dbReference type="InterPro" id="IPR039513">
    <property type="entry name" value="PL-6"/>
</dbReference>
<dbReference type="Proteomes" id="UP000077667">
    <property type="component" value="Chromosome"/>
</dbReference>
<dbReference type="OrthoDB" id="6475864at2"/>
<dbReference type="KEGG" id="nia:A8C56_19480"/>
<name>A0A1A9I5B4_9BACT</name>
<protein>
    <submittedName>
        <fullName evidence="1">Alginate lyase</fullName>
    </submittedName>
</protein>
<keyword evidence="2" id="KW-1185">Reference proteome</keyword>
<dbReference type="SUPFAM" id="SSF51126">
    <property type="entry name" value="Pectin lyase-like"/>
    <property type="match status" value="1"/>
</dbReference>